<evidence type="ECO:0000313" key="1">
    <source>
        <dbReference type="EMBL" id="WDD98807.1"/>
    </source>
</evidence>
<dbReference type="InterPro" id="IPR023393">
    <property type="entry name" value="START-like_dom_sf"/>
</dbReference>
<dbReference type="Proteomes" id="UP000032568">
    <property type="component" value="Chromosome"/>
</dbReference>
<protein>
    <submittedName>
        <fullName evidence="1">SRPBCC family protein</fullName>
    </submittedName>
</protein>
<keyword evidence="2" id="KW-1185">Reference proteome</keyword>
<dbReference type="Pfam" id="PF10604">
    <property type="entry name" value="Polyketide_cyc2"/>
    <property type="match status" value="1"/>
</dbReference>
<dbReference type="Gene3D" id="3.30.530.20">
    <property type="match status" value="1"/>
</dbReference>
<dbReference type="KEGG" id="tact:SG35_026860"/>
<name>A0AAE9YSR1_9GAMM</name>
<dbReference type="InterPro" id="IPR019587">
    <property type="entry name" value="Polyketide_cyclase/dehydratase"/>
</dbReference>
<evidence type="ECO:0000313" key="2">
    <source>
        <dbReference type="Proteomes" id="UP000032568"/>
    </source>
</evidence>
<dbReference type="CDD" id="cd07821">
    <property type="entry name" value="PYR_PYL_RCAR_like"/>
    <property type="match status" value="1"/>
</dbReference>
<organism evidence="1 2">
    <name type="scientific">Thalassomonas actiniarum</name>
    <dbReference type="NCBI Taxonomy" id="485447"/>
    <lineage>
        <taxon>Bacteria</taxon>
        <taxon>Pseudomonadati</taxon>
        <taxon>Pseudomonadota</taxon>
        <taxon>Gammaproteobacteria</taxon>
        <taxon>Alteromonadales</taxon>
        <taxon>Colwelliaceae</taxon>
        <taxon>Thalassomonas</taxon>
    </lineage>
</organism>
<reference evidence="1 2" key="2">
    <citation type="journal article" date="2022" name="Mar. Drugs">
        <title>Bioassay-Guided Fractionation Leads to the Detection of Cholic Acid Generated by the Rare Thalassomonas sp.</title>
        <authorList>
            <person name="Pheiffer F."/>
            <person name="Schneider Y.K."/>
            <person name="Hansen E.H."/>
            <person name="Andersen J.H."/>
            <person name="Isaksson J."/>
            <person name="Busche T."/>
            <person name="R C."/>
            <person name="Kalinowski J."/>
            <person name="Zyl L.V."/>
            <person name="Trindade M."/>
        </authorList>
    </citation>
    <scope>NUCLEOTIDE SEQUENCE [LARGE SCALE GENOMIC DNA]</scope>
    <source>
        <strain evidence="1 2">A5K-106</strain>
    </source>
</reference>
<dbReference type="RefSeq" id="WP_044834203.1">
    <property type="nucleotide sequence ID" value="NZ_CP059735.1"/>
</dbReference>
<sequence>MQIINKININAPVETLWKILADDYNDICQWTSVVTSSTENPELPQGEGRACELPDGAVAKETLTKMDKEQHNFSYKVELSGMPFFVRGMENSWRVEQYGHNQSLVTFEIDVTLLPVFAQLMGPLMKIKFNKLASVVFEELKFYAETGKVHPRKHELLSANIGRVA</sequence>
<gene>
    <name evidence="1" type="ORF">SG35_026860</name>
</gene>
<dbReference type="AlphaFoldDB" id="A0AAE9YSR1"/>
<reference evidence="1 2" key="1">
    <citation type="journal article" date="2015" name="Genome Announc.">
        <title>Draft Genome Sequences of Marine Isolates of Thalassomonas viridans and Thalassomonas actiniarum.</title>
        <authorList>
            <person name="Olonade I."/>
            <person name="van Zyl L.J."/>
            <person name="Trindade M."/>
        </authorList>
    </citation>
    <scope>NUCLEOTIDE SEQUENCE [LARGE SCALE GENOMIC DNA]</scope>
    <source>
        <strain evidence="1 2">A5K-106</strain>
    </source>
</reference>
<dbReference type="EMBL" id="CP059735">
    <property type="protein sequence ID" value="WDD98807.1"/>
    <property type="molecule type" value="Genomic_DNA"/>
</dbReference>
<proteinExistence type="predicted"/>
<accession>A0AAE9YSR1</accession>
<dbReference type="SUPFAM" id="SSF55961">
    <property type="entry name" value="Bet v1-like"/>
    <property type="match status" value="1"/>
</dbReference>